<feature type="region of interest" description="Disordered" evidence="1">
    <location>
        <begin position="49"/>
        <end position="125"/>
    </location>
</feature>
<comment type="caution">
    <text evidence="2">The sequence shown here is derived from an EMBL/GenBank/DDBJ whole genome shotgun (WGS) entry which is preliminary data.</text>
</comment>
<accession>A0ABU8Q4W1</accession>
<feature type="compositionally biased region" description="Basic and acidic residues" evidence="1">
    <location>
        <begin position="107"/>
        <end position="125"/>
    </location>
</feature>
<keyword evidence="3" id="KW-1185">Reference proteome</keyword>
<evidence type="ECO:0000256" key="1">
    <source>
        <dbReference type="SAM" id="MobiDB-lite"/>
    </source>
</evidence>
<dbReference type="RefSeq" id="WP_132884217.1">
    <property type="nucleotide sequence ID" value="NZ_JBBGZA010000001.1"/>
</dbReference>
<dbReference type="Proteomes" id="UP001380365">
    <property type="component" value="Unassembled WGS sequence"/>
</dbReference>
<proteinExistence type="predicted"/>
<evidence type="ECO:0000313" key="3">
    <source>
        <dbReference type="Proteomes" id="UP001380365"/>
    </source>
</evidence>
<organism evidence="2 3">
    <name type="scientific">Sphingomonas molluscorum</name>
    <dbReference type="NCBI Taxonomy" id="418184"/>
    <lineage>
        <taxon>Bacteria</taxon>
        <taxon>Pseudomonadati</taxon>
        <taxon>Pseudomonadota</taxon>
        <taxon>Alphaproteobacteria</taxon>
        <taxon>Sphingomonadales</taxon>
        <taxon>Sphingomonadaceae</taxon>
        <taxon>Sphingomonas</taxon>
    </lineage>
</organism>
<reference evidence="2 3" key="1">
    <citation type="submission" date="2023-12" db="EMBL/GenBank/DDBJ databases">
        <title>Gut-associated functions are favored during microbiome assembly across C. elegans life.</title>
        <authorList>
            <person name="Zimmermann J."/>
        </authorList>
    </citation>
    <scope>NUCLEOTIDE SEQUENCE [LARGE SCALE GENOMIC DNA]</scope>
    <source>
        <strain evidence="2 3">JUb134</strain>
    </source>
</reference>
<feature type="compositionally biased region" description="Low complexity" evidence="1">
    <location>
        <begin position="51"/>
        <end position="81"/>
    </location>
</feature>
<dbReference type="EMBL" id="JBBGZA010000001">
    <property type="protein sequence ID" value="MEJ5094776.1"/>
    <property type="molecule type" value="Genomic_DNA"/>
</dbReference>
<evidence type="ECO:0000313" key="2">
    <source>
        <dbReference type="EMBL" id="MEJ5094776.1"/>
    </source>
</evidence>
<sequence length="125" mass="13575">MRQDAKTLLDRLDRHYLEYQDFTAVAEEIELWPLFQTLLRDPRIVGNREQSVAASGSAAADGTLPPAQEAAPAAPRSPSAEAEARPTAGLFGRYGRAAAPAPMVPEPAREPDLRNFLHDLGKGRA</sequence>
<protein>
    <submittedName>
        <fullName evidence="2">Uncharacterized protein</fullName>
    </submittedName>
</protein>
<gene>
    <name evidence="2" type="ORF">WH159_09530</name>
</gene>
<name>A0ABU8Q4W1_9SPHN</name>